<dbReference type="Proteomes" id="UP000017396">
    <property type="component" value="Chromosome"/>
</dbReference>
<keyword evidence="2" id="KW-1185">Reference proteome</keyword>
<organism evidence="1 2">
    <name type="scientific">Gloeobacter kilaueensis (strain ATCC BAA-2537 / CCAP 1431/1 / ULC 316 / JS1)</name>
    <dbReference type="NCBI Taxonomy" id="1183438"/>
    <lineage>
        <taxon>Bacteria</taxon>
        <taxon>Bacillati</taxon>
        <taxon>Cyanobacteriota</taxon>
        <taxon>Cyanophyceae</taxon>
        <taxon>Gloeobacterales</taxon>
        <taxon>Gloeobacteraceae</taxon>
        <taxon>Gloeobacter</taxon>
    </lineage>
</organism>
<proteinExistence type="predicted"/>
<evidence type="ECO:0008006" key="3">
    <source>
        <dbReference type="Google" id="ProtNLM"/>
    </source>
</evidence>
<dbReference type="RefSeq" id="WP_023173354.1">
    <property type="nucleotide sequence ID" value="NC_022600.1"/>
</dbReference>
<dbReference type="AlphaFoldDB" id="U5QKL9"/>
<dbReference type="eggNOG" id="COG2329">
    <property type="taxonomic scope" value="Bacteria"/>
</dbReference>
<protein>
    <recommendedName>
        <fullName evidence="3">ABM domain-containing protein</fullName>
    </recommendedName>
</protein>
<evidence type="ECO:0000313" key="2">
    <source>
        <dbReference type="Proteomes" id="UP000017396"/>
    </source>
</evidence>
<dbReference type="InterPro" id="IPR011008">
    <property type="entry name" value="Dimeric_a/b-barrel"/>
</dbReference>
<dbReference type="STRING" id="1183438.GKIL_1984"/>
<dbReference type="HOGENOM" id="CLU_135081_1_0_3"/>
<evidence type="ECO:0000313" key="1">
    <source>
        <dbReference type="EMBL" id="AGY58230.1"/>
    </source>
</evidence>
<dbReference type="EMBL" id="CP003587">
    <property type="protein sequence ID" value="AGY58230.1"/>
    <property type="molecule type" value="Genomic_DNA"/>
</dbReference>
<dbReference type="SUPFAM" id="SSF54909">
    <property type="entry name" value="Dimeric alpha+beta barrel"/>
    <property type="match status" value="1"/>
</dbReference>
<dbReference type="NCBIfam" id="TIGR03792">
    <property type="entry name" value="TIGR03792 family protein"/>
    <property type="match status" value="1"/>
</dbReference>
<dbReference type="OrthoDB" id="531457at2"/>
<sequence length="104" mass="12443">MIEWLQIAVEPHLRERYVEVEGAVWTAALQQYKAFVAKEVWFDPQDPAELIVWIRWTSREEWKSISPAHLSDIERRFAEQMGPGWHVARSYEYLPVRQYIGKNK</sequence>
<reference evidence="1 2" key="1">
    <citation type="journal article" date="2013" name="PLoS ONE">
        <title>Cultivation and Complete Genome Sequencing of Gloeobacter kilaueensis sp. nov., from a Lava Cave in Kilauea Caldera, Hawai'i.</title>
        <authorList>
            <person name="Saw J.H."/>
            <person name="Schatz M."/>
            <person name="Brown M.V."/>
            <person name="Kunkel D.D."/>
            <person name="Foster J.S."/>
            <person name="Shick H."/>
            <person name="Christensen S."/>
            <person name="Hou S."/>
            <person name="Wan X."/>
            <person name="Donachie S.P."/>
        </authorList>
    </citation>
    <scope>NUCLEOTIDE SEQUENCE [LARGE SCALE GENOMIC DNA]</scope>
    <source>
        <strain evidence="2">JS</strain>
    </source>
</reference>
<dbReference type="InterPro" id="IPR022512">
    <property type="entry name" value="CHP03792"/>
</dbReference>
<accession>U5QKL9</accession>
<name>U5QKL9_GLOK1</name>
<gene>
    <name evidence="1" type="ORF">GKIL_1984</name>
</gene>
<dbReference type="KEGG" id="glj:GKIL_1984"/>